<keyword evidence="1" id="KW-0472">Membrane</keyword>
<feature type="transmembrane region" description="Helical" evidence="1">
    <location>
        <begin position="152"/>
        <end position="172"/>
    </location>
</feature>
<evidence type="ECO:0000313" key="2">
    <source>
        <dbReference type="EMBL" id="KXS10094.1"/>
    </source>
</evidence>
<dbReference type="PANTHER" id="PTHR12459:SF15">
    <property type="entry name" value="TRANSMEMBRANE PROTEIN 135"/>
    <property type="match status" value="1"/>
</dbReference>
<evidence type="ECO:0000313" key="3">
    <source>
        <dbReference type="Proteomes" id="UP000070544"/>
    </source>
</evidence>
<feature type="transmembrane region" description="Helical" evidence="1">
    <location>
        <begin position="303"/>
        <end position="325"/>
    </location>
</feature>
<dbReference type="EMBL" id="KQ965838">
    <property type="protein sequence ID" value="KXS10094.1"/>
    <property type="molecule type" value="Genomic_DNA"/>
</dbReference>
<proteinExistence type="predicted"/>
<evidence type="ECO:0008006" key="4">
    <source>
        <dbReference type="Google" id="ProtNLM"/>
    </source>
</evidence>
<organism evidence="2 3">
    <name type="scientific">Gonapodya prolifera (strain JEL478)</name>
    <name type="common">Monoblepharis prolifera</name>
    <dbReference type="NCBI Taxonomy" id="1344416"/>
    <lineage>
        <taxon>Eukaryota</taxon>
        <taxon>Fungi</taxon>
        <taxon>Fungi incertae sedis</taxon>
        <taxon>Chytridiomycota</taxon>
        <taxon>Chytridiomycota incertae sedis</taxon>
        <taxon>Monoblepharidomycetes</taxon>
        <taxon>Monoblepharidales</taxon>
        <taxon>Gonapodyaceae</taxon>
        <taxon>Gonapodya</taxon>
    </lineage>
</organism>
<keyword evidence="1" id="KW-0812">Transmembrane</keyword>
<dbReference type="OrthoDB" id="291792at2759"/>
<feature type="transmembrane region" description="Helical" evidence="1">
    <location>
        <begin position="64"/>
        <end position="86"/>
    </location>
</feature>
<feature type="transmembrane region" description="Helical" evidence="1">
    <location>
        <begin position="34"/>
        <end position="52"/>
    </location>
</feature>
<dbReference type="InterPro" id="IPR026749">
    <property type="entry name" value="Tmem135"/>
</dbReference>
<evidence type="ECO:0000256" key="1">
    <source>
        <dbReference type="SAM" id="Phobius"/>
    </source>
</evidence>
<gene>
    <name evidence="2" type="ORF">M427DRAFT_191875</name>
</gene>
<feature type="transmembrane region" description="Helical" evidence="1">
    <location>
        <begin position="350"/>
        <end position="370"/>
    </location>
</feature>
<protein>
    <recommendedName>
        <fullName evidence="4">Transmembrane protein 135 N-terminal domain-containing protein</fullName>
    </recommendedName>
</protein>
<dbReference type="Proteomes" id="UP000070544">
    <property type="component" value="Unassembled WGS sequence"/>
</dbReference>
<keyword evidence="1" id="KW-1133">Transmembrane helix</keyword>
<reference evidence="2 3" key="1">
    <citation type="journal article" date="2015" name="Genome Biol. Evol.">
        <title>Phylogenomic analyses indicate that early fungi evolved digesting cell walls of algal ancestors of land plants.</title>
        <authorList>
            <person name="Chang Y."/>
            <person name="Wang S."/>
            <person name="Sekimoto S."/>
            <person name="Aerts A.L."/>
            <person name="Choi C."/>
            <person name="Clum A."/>
            <person name="LaButti K.M."/>
            <person name="Lindquist E.A."/>
            <person name="Yee Ngan C."/>
            <person name="Ohm R.A."/>
            <person name="Salamov A.A."/>
            <person name="Grigoriev I.V."/>
            <person name="Spatafora J.W."/>
            <person name="Berbee M.L."/>
        </authorList>
    </citation>
    <scope>NUCLEOTIDE SEQUENCE [LARGE SCALE GENOMIC DNA]</scope>
    <source>
        <strain evidence="2 3">JEL478</strain>
    </source>
</reference>
<keyword evidence="3" id="KW-1185">Reference proteome</keyword>
<dbReference type="AlphaFoldDB" id="A0A139A039"/>
<dbReference type="PANTHER" id="PTHR12459">
    <property type="entry name" value="TRANSMEMBRANE PROTEIN 135-RELATED"/>
    <property type="match status" value="1"/>
</dbReference>
<sequence length="419" mass="46708">MTGGYSEKKHTRAVPEWKNRTQILRFALTSGARTFLLAFTARAGISAFWALVKVIRRRAHVAEVFRIVLEPYPLTFAAGLGAFSFFHKLLLNLARFDNLGSERSRAFVSGGISSLAIYLEHPSRRMVFVETFGIRALQAVVNLLYSRNLLRIPHGAMLLFLYICAQIIYGVMLDPSKVRPTFFTMLTSQAYTSPKLLDINRRNLSTAEEIIDGASTIARTTLATPALPLKEAVMAIRKEYSGGVRDPLERERHLVAWINRVGLGKDPSEMATYGISRTLPARDLYCALIHPGHSHWRDLMENWFGCFFTVLPLALGVNMATTIAFNARKVSKSPFRSALPTLISASRTSAFFGSLNVIYRAGLCVITALIERGVLKKPPRWTYWAFGIPAGLSVLWESPGRVRELNVFALPTVSGDVIL</sequence>
<name>A0A139A039_GONPJ</name>
<accession>A0A139A039</accession>